<gene>
    <name evidence="11" type="ORF">BDK89_3333</name>
</gene>
<name>A0A4R7I2G2_9ACTN</name>
<comment type="similarity">
    <text evidence="2 8">Belongs to the ammonia transporter channel (TC 1.A.11.2) family.</text>
</comment>
<feature type="transmembrane region" description="Helical" evidence="8">
    <location>
        <begin position="239"/>
        <end position="256"/>
    </location>
</feature>
<proteinExistence type="inferred from homology"/>
<dbReference type="RefSeq" id="WP_133869992.1">
    <property type="nucleotide sequence ID" value="NZ_SOAU01000001.1"/>
</dbReference>
<dbReference type="Gene3D" id="1.10.3430.10">
    <property type="entry name" value="Ammonium transporter AmtB like domains"/>
    <property type="match status" value="1"/>
</dbReference>
<comment type="subcellular location">
    <subcellularLocation>
        <location evidence="8">Cell membrane</location>
        <topology evidence="8">Multi-pass membrane protein</topology>
    </subcellularLocation>
    <subcellularLocation>
        <location evidence="1">Membrane</location>
        <topology evidence="1">Multi-pass membrane protein</topology>
    </subcellularLocation>
</comment>
<feature type="signal peptide" evidence="9">
    <location>
        <begin position="1"/>
        <end position="29"/>
    </location>
</feature>
<feature type="transmembrane region" description="Helical" evidence="8">
    <location>
        <begin position="395"/>
        <end position="421"/>
    </location>
</feature>
<dbReference type="PANTHER" id="PTHR11730">
    <property type="entry name" value="AMMONIUM TRANSPORTER"/>
    <property type="match status" value="1"/>
</dbReference>
<dbReference type="GO" id="GO:0008519">
    <property type="term" value="F:ammonium channel activity"/>
    <property type="evidence" value="ECO:0007669"/>
    <property type="project" value="InterPro"/>
</dbReference>
<comment type="caution">
    <text evidence="11">The sequence shown here is derived from an EMBL/GenBank/DDBJ whole genome shotgun (WGS) entry which is preliminary data.</text>
</comment>
<feature type="transmembrane region" description="Helical" evidence="8">
    <location>
        <begin position="323"/>
        <end position="343"/>
    </location>
</feature>
<keyword evidence="3 8" id="KW-0813">Transport</keyword>
<keyword evidence="9" id="KW-0732">Signal</keyword>
<evidence type="ECO:0000256" key="9">
    <source>
        <dbReference type="SAM" id="SignalP"/>
    </source>
</evidence>
<feature type="transmembrane region" description="Helical" evidence="8">
    <location>
        <begin position="355"/>
        <end position="375"/>
    </location>
</feature>
<evidence type="ECO:0000256" key="1">
    <source>
        <dbReference type="ARBA" id="ARBA00004141"/>
    </source>
</evidence>
<feature type="transmembrane region" description="Helical" evidence="8">
    <location>
        <begin position="45"/>
        <end position="66"/>
    </location>
</feature>
<dbReference type="AlphaFoldDB" id="A0A4R7I2G2"/>
<evidence type="ECO:0000256" key="6">
    <source>
        <dbReference type="ARBA" id="ARBA00023136"/>
    </source>
</evidence>
<reference evidence="11 12" key="1">
    <citation type="submission" date="2019-03" db="EMBL/GenBank/DDBJ databases">
        <title>Sequencing the genomes of 1000 actinobacteria strains.</title>
        <authorList>
            <person name="Klenk H.-P."/>
        </authorList>
    </citation>
    <scope>NUCLEOTIDE SEQUENCE [LARGE SCALE GENOMIC DNA]</scope>
    <source>
        <strain evidence="11 12">DSM 18936</strain>
    </source>
</reference>
<dbReference type="EMBL" id="SOAU01000001">
    <property type="protein sequence ID" value="TDT17721.1"/>
    <property type="molecule type" value="Genomic_DNA"/>
</dbReference>
<dbReference type="Proteomes" id="UP000294558">
    <property type="component" value="Unassembled WGS sequence"/>
</dbReference>
<feature type="transmembrane region" description="Helical" evidence="8">
    <location>
        <begin position="78"/>
        <end position="97"/>
    </location>
</feature>
<evidence type="ECO:0000313" key="12">
    <source>
        <dbReference type="Proteomes" id="UP000294558"/>
    </source>
</evidence>
<evidence type="ECO:0000256" key="8">
    <source>
        <dbReference type="RuleBase" id="RU362002"/>
    </source>
</evidence>
<keyword evidence="4 8" id="KW-0812">Transmembrane</keyword>
<feature type="transmembrane region" description="Helical" evidence="8">
    <location>
        <begin position="299"/>
        <end position="317"/>
    </location>
</feature>
<evidence type="ECO:0000256" key="3">
    <source>
        <dbReference type="ARBA" id="ARBA00022448"/>
    </source>
</evidence>
<evidence type="ECO:0000313" key="11">
    <source>
        <dbReference type="EMBL" id="TDT17721.1"/>
    </source>
</evidence>
<feature type="transmembrane region" description="Helical" evidence="8">
    <location>
        <begin position="132"/>
        <end position="151"/>
    </location>
</feature>
<evidence type="ECO:0000256" key="5">
    <source>
        <dbReference type="ARBA" id="ARBA00022989"/>
    </source>
</evidence>
<dbReference type="InterPro" id="IPR001905">
    <property type="entry name" value="Ammonium_transpt"/>
</dbReference>
<dbReference type="SUPFAM" id="SSF111352">
    <property type="entry name" value="Ammonium transporter"/>
    <property type="match status" value="1"/>
</dbReference>
<organism evidence="11 12">
    <name type="scientific">Ilumatobacter fluminis</name>
    <dbReference type="NCBI Taxonomy" id="467091"/>
    <lineage>
        <taxon>Bacteria</taxon>
        <taxon>Bacillati</taxon>
        <taxon>Actinomycetota</taxon>
        <taxon>Acidimicrobiia</taxon>
        <taxon>Acidimicrobiales</taxon>
        <taxon>Ilumatobacteraceae</taxon>
        <taxon>Ilumatobacter</taxon>
    </lineage>
</organism>
<evidence type="ECO:0000256" key="2">
    <source>
        <dbReference type="ARBA" id="ARBA00005887"/>
    </source>
</evidence>
<feature type="chain" id="PRO_5020795774" description="Ammonium transporter" evidence="9">
    <location>
        <begin position="30"/>
        <end position="455"/>
    </location>
</feature>
<evidence type="ECO:0000256" key="7">
    <source>
        <dbReference type="ARBA" id="ARBA00023177"/>
    </source>
</evidence>
<accession>A0A4R7I2G2</accession>
<sequence length="455" mass="47410">MRNKRALRIISGLGGVAAFVAIAPSSVFAQDGPDTQAYLDNIWVFIAGILVFFMQAGFALVEAGLTRAKNVVNIFAKNMADAIVGITAWFAVGWAFAFGPDGGDFIGSGQFFLSDADLLIPAEGGLSNATSFFFQAVFAATAVTIASGAMAERTKFSSYLIFSTVMCAIIYPVVVHWTWGGGWIAGMSVGDAVYSDFAGSGIVHMTGGIAAFMGALFLGPRIGRYDADGKPRAIPGHNIPFAIVGVFILWLGWFGFNPGSELAADEFVMTVGVNTMLAAVAGGLFCTITIWLVAGKPDVAMIGNGVLAGLVAITAPCGTVDPLPAFIIGGIGGVLVVFSVFFFDKIKIDDPVGAISVHGVCGAWGLLSIGLFAKYDDAFLGREDAGLLYGGGIDQLLMQALMLVIILVWVAVTTGALFFAIKSTIGLRVSAEEEIEGLDVLEHGLAGYSGDTVSV</sequence>
<evidence type="ECO:0000256" key="4">
    <source>
        <dbReference type="ARBA" id="ARBA00022692"/>
    </source>
</evidence>
<keyword evidence="7 8" id="KW-0924">Ammonia transport</keyword>
<dbReference type="InterPro" id="IPR018047">
    <property type="entry name" value="Ammonium_transpt_CS"/>
</dbReference>
<dbReference type="GO" id="GO:0097272">
    <property type="term" value="P:ammonium homeostasis"/>
    <property type="evidence" value="ECO:0007669"/>
    <property type="project" value="TreeGrafter"/>
</dbReference>
<evidence type="ECO:0000259" key="10">
    <source>
        <dbReference type="Pfam" id="PF00909"/>
    </source>
</evidence>
<dbReference type="NCBIfam" id="TIGR00836">
    <property type="entry name" value="amt"/>
    <property type="match status" value="1"/>
</dbReference>
<dbReference type="Pfam" id="PF00909">
    <property type="entry name" value="Ammonium_transp"/>
    <property type="match status" value="1"/>
</dbReference>
<keyword evidence="12" id="KW-1185">Reference proteome</keyword>
<dbReference type="PANTHER" id="PTHR11730:SF89">
    <property type="entry name" value="AMMONIUM TRANSPORTER SLL0108-RELATED"/>
    <property type="match status" value="1"/>
</dbReference>
<dbReference type="PROSITE" id="PS01219">
    <property type="entry name" value="AMMONIUM_TRANSP"/>
    <property type="match status" value="1"/>
</dbReference>
<dbReference type="InterPro" id="IPR029020">
    <property type="entry name" value="Ammonium/urea_transptr"/>
</dbReference>
<keyword evidence="5 8" id="KW-1133">Transmembrane helix</keyword>
<dbReference type="FunFam" id="1.10.3430.10:FF:000008">
    <property type="entry name" value="Ammonium transporter"/>
    <property type="match status" value="1"/>
</dbReference>
<feature type="transmembrane region" description="Helical" evidence="8">
    <location>
        <begin position="158"/>
        <end position="177"/>
    </location>
</feature>
<feature type="transmembrane region" description="Helical" evidence="8">
    <location>
        <begin position="276"/>
        <end position="294"/>
    </location>
</feature>
<dbReference type="GO" id="GO:0005886">
    <property type="term" value="C:plasma membrane"/>
    <property type="evidence" value="ECO:0007669"/>
    <property type="project" value="UniProtKB-SubCell"/>
</dbReference>
<protein>
    <recommendedName>
        <fullName evidence="8">Ammonium transporter</fullName>
    </recommendedName>
</protein>
<dbReference type="OrthoDB" id="9814202at2"/>
<keyword evidence="6 8" id="KW-0472">Membrane</keyword>
<feature type="transmembrane region" description="Helical" evidence="8">
    <location>
        <begin position="197"/>
        <end position="218"/>
    </location>
</feature>
<feature type="domain" description="Ammonium transporter AmtB-like" evidence="10">
    <location>
        <begin position="43"/>
        <end position="448"/>
    </location>
</feature>
<dbReference type="InterPro" id="IPR024041">
    <property type="entry name" value="NH4_transpt_AmtB-like_dom"/>
</dbReference>